<dbReference type="EMBL" id="JTDK01000017">
    <property type="protein sequence ID" value="KHK96040.1"/>
    <property type="molecule type" value="Genomic_DNA"/>
</dbReference>
<dbReference type="Proteomes" id="UP000031030">
    <property type="component" value="Unassembled WGS sequence"/>
</dbReference>
<accession>A0A0B1ZXT6</accession>
<proteinExistence type="predicted"/>
<dbReference type="STRING" id="1348253.LK09_16960"/>
<reference evidence="1 2" key="1">
    <citation type="submission" date="2014-11" db="EMBL/GenBank/DDBJ databases">
        <title>Genome sequence of Microbacterium mangrovi MUSC 115(T).</title>
        <authorList>
            <person name="Lee L.-H."/>
        </authorList>
    </citation>
    <scope>NUCLEOTIDE SEQUENCE [LARGE SCALE GENOMIC DNA]</scope>
    <source>
        <strain evidence="1 2">MUSC 115</strain>
    </source>
</reference>
<name>A0A0B1ZXT6_9MICO</name>
<dbReference type="OrthoDB" id="5074134at2"/>
<dbReference type="AlphaFoldDB" id="A0A0B1ZXT6"/>
<sequence>MDDQTPQAGDLITATVTKPVPFGVLVEYAGWPGLARGVKATLGAELNLRVLEFDAAQQRFSAELA</sequence>
<protein>
    <submittedName>
        <fullName evidence="1">Uncharacterized protein</fullName>
    </submittedName>
</protein>
<evidence type="ECO:0000313" key="2">
    <source>
        <dbReference type="Proteomes" id="UP000031030"/>
    </source>
</evidence>
<comment type="caution">
    <text evidence="1">The sequence shown here is derived from an EMBL/GenBank/DDBJ whole genome shotgun (WGS) entry which is preliminary data.</text>
</comment>
<keyword evidence="2" id="KW-1185">Reference proteome</keyword>
<evidence type="ECO:0000313" key="1">
    <source>
        <dbReference type="EMBL" id="KHK96040.1"/>
    </source>
</evidence>
<dbReference type="RefSeq" id="WP_039402233.1">
    <property type="nucleotide sequence ID" value="NZ_JTDK01000017.1"/>
</dbReference>
<organism evidence="1 2">
    <name type="scientific">Microbacterium mangrovi</name>
    <dbReference type="NCBI Taxonomy" id="1348253"/>
    <lineage>
        <taxon>Bacteria</taxon>
        <taxon>Bacillati</taxon>
        <taxon>Actinomycetota</taxon>
        <taxon>Actinomycetes</taxon>
        <taxon>Micrococcales</taxon>
        <taxon>Microbacteriaceae</taxon>
        <taxon>Microbacterium</taxon>
    </lineage>
</organism>
<gene>
    <name evidence="1" type="ORF">LK09_16960</name>
</gene>